<feature type="domain" description="DUF1468" evidence="3">
    <location>
        <begin position="44"/>
        <end position="190"/>
    </location>
</feature>
<organism evidence="4 5">
    <name type="scientific">Nonomuraea aridisoli</name>
    <dbReference type="NCBI Taxonomy" id="2070368"/>
    <lineage>
        <taxon>Bacteria</taxon>
        <taxon>Bacillati</taxon>
        <taxon>Actinomycetota</taxon>
        <taxon>Actinomycetes</taxon>
        <taxon>Streptosporangiales</taxon>
        <taxon>Streptosporangiaceae</taxon>
        <taxon>Nonomuraea</taxon>
    </lineage>
</organism>
<feature type="transmembrane region" description="Helical" evidence="2">
    <location>
        <begin position="128"/>
        <end position="155"/>
    </location>
</feature>
<evidence type="ECO:0000256" key="1">
    <source>
        <dbReference type="SAM" id="MobiDB-lite"/>
    </source>
</evidence>
<reference evidence="4 5" key="1">
    <citation type="submission" date="2018-01" db="EMBL/GenBank/DDBJ databases">
        <title>Draft genome sequence of Nonomuraea sp. KC333.</title>
        <authorList>
            <person name="Sahin N."/>
            <person name="Saygin H."/>
            <person name="Ay H."/>
        </authorList>
    </citation>
    <scope>NUCLEOTIDE SEQUENCE [LARGE SCALE GENOMIC DNA]</scope>
    <source>
        <strain evidence="4 5">KC333</strain>
    </source>
</reference>
<feature type="transmembrane region" description="Helical" evidence="2">
    <location>
        <begin position="167"/>
        <end position="187"/>
    </location>
</feature>
<dbReference type="RefSeq" id="WP_111182715.1">
    <property type="nucleotide sequence ID" value="NZ_POUD01000178.1"/>
</dbReference>
<keyword evidence="2" id="KW-0812">Transmembrane</keyword>
<name>A0A2W2EK93_9ACTN</name>
<feature type="transmembrane region" description="Helical" evidence="2">
    <location>
        <begin position="36"/>
        <end position="56"/>
    </location>
</feature>
<proteinExistence type="predicted"/>
<keyword evidence="2" id="KW-1133">Transmembrane helix</keyword>
<feature type="transmembrane region" description="Helical" evidence="2">
    <location>
        <begin position="62"/>
        <end position="84"/>
    </location>
</feature>
<keyword evidence="5" id="KW-1185">Reference proteome</keyword>
<comment type="caution">
    <text evidence="4">The sequence shown here is derived from an EMBL/GenBank/DDBJ whole genome shotgun (WGS) entry which is preliminary data.</text>
</comment>
<sequence length="195" mass="20207">MTLSSHRRNAPANPGGTVSAPGTAPPGRDAGPVADIVITCVLGVIFVGGFLLALQWGFRASLVPSLACGLGVVLSLGHLAVLLVRRTRAAGGDPVRHEQAHEEAEADLPQDAEYVFATAGAAAWRSNLAWLAGFFVVLYIAGLIPAAVLFTAAYLKKGAGASWPLALGYAVVLGLLLWLVFVLLLAIPMPEGLFS</sequence>
<dbReference type="OrthoDB" id="5193515at2"/>
<evidence type="ECO:0000313" key="5">
    <source>
        <dbReference type="Proteomes" id="UP000249304"/>
    </source>
</evidence>
<gene>
    <name evidence="4" type="ORF">C1J01_32025</name>
</gene>
<dbReference type="Proteomes" id="UP000249304">
    <property type="component" value="Unassembled WGS sequence"/>
</dbReference>
<protein>
    <recommendedName>
        <fullName evidence="3">DUF1468 domain-containing protein</fullName>
    </recommendedName>
</protein>
<evidence type="ECO:0000313" key="4">
    <source>
        <dbReference type="EMBL" id="PZG12708.1"/>
    </source>
</evidence>
<dbReference type="EMBL" id="POUD01000178">
    <property type="protein sequence ID" value="PZG12708.1"/>
    <property type="molecule type" value="Genomic_DNA"/>
</dbReference>
<feature type="region of interest" description="Disordered" evidence="1">
    <location>
        <begin position="1"/>
        <end position="26"/>
    </location>
</feature>
<evidence type="ECO:0000259" key="3">
    <source>
        <dbReference type="Pfam" id="PF07331"/>
    </source>
</evidence>
<evidence type="ECO:0000256" key="2">
    <source>
        <dbReference type="SAM" id="Phobius"/>
    </source>
</evidence>
<dbReference type="AlphaFoldDB" id="A0A2W2EK93"/>
<accession>A0A2W2EK93</accession>
<keyword evidence="2" id="KW-0472">Membrane</keyword>
<dbReference type="InterPro" id="IPR009936">
    <property type="entry name" value="DUF1468"/>
</dbReference>
<dbReference type="Pfam" id="PF07331">
    <property type="entry name" value="TctB"/>
    <property type="match status" value="1"/>
</dbReference>